<accession>A0AAW1P5I9</accession>
<dbReference type="Proteomes" id="UP001465755">
    <property type="component" value="Unassembled WGS sequence"/>
</dbReference>
<name>A0AAW1P5I9_9CHLO</name>
<sequence>MLSPNREDIEDRKPFGLSRLEGTALKQQYEANSTDIAAAVEGDSPEVAKFRSVLANTVLEEAALVEVFDADQDGWDKDAFHSCVKDRGAAVVVACTKGGSLLGGYNPFGWEGYGDQLDTRAAFLFTWPDGNLEKPAIKLPKVGGPGLAVIDDPDRGPKFGAEGLSIPLQPRDSPRAVQCRLGTFYHKMPDGSRSLFPEGSATELVQLKVYVAT</sequence>
<comment type="caution">
    <text evidence="2">The sequence shown here is derived from an EMBL/GenBank/DDBJ whole genome shotgun (WGS) entry which is preliminary data.</text>
</comment>
<dbReference type="EMBL" id="JALJOQ010000044">
    <property type="protein sequence ID" value="KAK9805308.1"/>
    <property type="molecule type" value="Genomic_DNA"/>
</dbReference>
<evidence type="ECO:0000313" key="3">
    <source>
        <dbReference type="Proteomes" id="UP001465755"/>
    </source>
</evidence>
<reference evidence="2 3" key="1">
    <citation type="journal article" date="2024" name="Nat. Commun.">
        <title>Phylogenomics reveals the evolutionary origins of lichenization in chlorophyte algae.</title>
        <authorList>
            <person name="Puginier C."/>
            <person name="Libourel C."/>
            <person name="Otte J."/>
            <person name="Skaloud P."/>
            <person name="Haon M."/>
            <person name="Grisel S."/>
            <person name="Petersen M."/>
            <person name="Berrin J.G."/>
            <person name="Delaux P.M."/>
            <person name="Dal Grande F."/>
            <person name="Keller J."/>
        </authorList>
    </citation>
    <scope>NUCLEOTIDE SEQUENCE [LARGE SCALE GENOMIC DNA]</scope>
    <source>
        <strain evidence="2 3">SAG 2036</strain>
    </source>
</reference>
<keyword evidence="3" id="KW-1185">Reference proteome</keyword>
<feature type="domain" description="TLDc" evidence="1">
    <location>
        <begin position="48"/>
        <end position="127"/>
    </location>
</feature>
<dbReference type="InterPro" id="IPR006571">
    <property type="entry name" value="TLDc_dom"/>
</dbReference>
<gene>
    <name evidence="2" type="ORF">WJX73_000164</name>
</gene>
<evidence type="ECO:0000313" key="2">
    <source>
        <dbReference type="EMBL" id="KAK9805308.1"/>
    </source>
</evidence>
<dbReference type="AlphaFoldDB" id="A0AAW1P5I9"/>
<protein>
    <recommendedName>
        <fullName evidence="1">TLDc domain-containing protein</fullName>
    </recommendedName>
</protein>
<proteinExistence type="predicted"/>
<dbReference type="Pfam" id="PF07534">
    <property type="entry name" value="TLD"/>
    <property type="match status" value="1"/>
</dbReference>
<organism evidence="2 3">
    <name type="scientific">Symbiochloris irregularis</name>
    <dbReference type="NCBI Taxonomy" id="706552"/>
    <lineage>
        <taxon>Eukaryota</taxon>
        <taxon>Viridiplantae</taxon>
        <taxon>Chlorophyta</taxon>
        <taxon>core chlorophytes</taxon>
        <taxon>Trebouxiophyceae</taxon>
        <taxon>Trebouxiales</taxon>
        <taxon>Trebouxiaceae</taxon>
        <taxon>Symbiochloris</taxon>
    </lineage>
</organism>
<evidence type="ECO:0000259" key="1">
    <source>
        <dbReference type="Pfam" id="PF07534"/>
    </source>
</evidence>